<dbReference type="SUPFAM" id="SSF52218">
    <property type="entry name" value="Flavoproteins"/>
    <property type="match status" value="1"/>
</dbReference>
<dbReference type="GO" id="GO:0016226">
    <property type="term" value="P:iron-sulfur cluster assembly"/>
    <property type="evidence" value="ECO:0007669"/>
    <property type="project" value="UniProtKB-UniRule"/>
</dbReference>
<comment type="similarity">
    <text evidence="9">Belongs to the NADPH-dependent diflavin oxidoreductase NDOR1 family.</text>
</comment>
<protein>
    <recommendedName>
        <fullName evidence="9">NADPH-dependent diflavin oxidoreductase 1</fullName>
        <ecNumber evidence="9">1.18.1.-</ecNumber>
    </recommendedName>
    <alternativeName>
        <fullName evidence="9">NADPH-dependent FMN and FAD-containing oxidoreductase</fullName>
    </alternativeName>
</protein>
<feature type="binding site" evidence="9">
    <location>
        <position position="354"/>
    </location>
    <ligand>
        <name>FAD</name>
        <dbReference type="ChEBI" id="CHEBI:57692"/>
    </ligand>
</feature>
<feature type="binding site" evidence="9">
    <location>
        <position position="459"/>
    </location>
    <ligand>
        <name>NADP(+)</name>
        <dbReference type="ChEBI" id="CHEBI:58349"/>
    </ligand>
</feature>
<evidence type="ECO:0000256" key="6">
    <source>
        <dbReference type="ARBA" id="ARBA00022827"/>
    </source>
</evidence>
<comment type="similarity">
    <text evidence="9">In the C-terminal section; belongs to the flavoprotein pyridine nucleotide cytochrome reductase family.</text>
</comment>
<dbReference type="InterPro" id="IPR039261">
    <property type="entry name" value="FNR_nucleotide-bd"/>
</dbReference>
<evidence type="ECO:0000256" key="3">
    <source>
        <dbReference type="ARBA" id="ARBA00022490"/>
    </source>
</evidence>
<gene>
    <name evidence="9" type="primary">TAH18</name>
    <name evidence="12" type="ORF">O181_034542</name>
</gene>
<dbReference type="InterPro" id="IPR023173">
    <property type="entry name" value="NADPH_Cyt_P450_Rdtase_alpha"/>
</dbReference>
<dbReference type="GO" id="GO:0160246">
    <property type="term" value="F:NADPH-iron-sulfur [2Fe-2S] protein oxidoreductase activity"/>
    <property type="evidence" value="ECO:0007669"/>
    <property type="project" value="InterPro"/>
</dbReference>
<dbReference type="PRINTS" id="PR00369">
    <property type="entry name" value="FLAVODOXIN"/>
</dbReference>
<dbReference type="PANTHER" id="PTHR19384:SF10">
    <property type="entry name" value="NADPH-DEPENDENT DIFLAVIN OXIDOREDUCTASE 1"/>
    <property type="match status" value="1"/>
</dbReference>
<dbReference type="HAMAP" id="MF_03178">
    <property type="entry name" value="NDOR1"/>
    <property type="match status" value="1"/>
</dbReference>
<feature type="domain" description="Flavodoxin-like" evidence="10">
    <location>
        <begin position="19"/>
        <end position="163"/>
    </location>
</feature>
<dbReference type="PROSITE" id="PS50902">
    <property type="entry name" value="FLAVODOXIN_LIKE"/>
    <property type="match status" value="1"/>
</dbReference>
<feature type="binding site" evidence="9">
    <location>
        <position position="145"/>
    </location>
    <ligand>
        <name>FMN</name>
        <dbReference type="ChEBI" id="CHEBI:58210"/>
    </ligand>
</feature>
<dbReference type="SUPFAM" id="SSF52343">
    <property type="entry name" value="Ferredoxin reductase-like, C-terminal NADP-linked domain"/>
    <property type="match status" value="1"/>
</dbReference>
<feature type="binding site" evidence="9">
    <location>
        <begin position="25"/>
        <end position="30"/>
    </location>
    <ligand>
        <name>FMN</name>
        <dbReference type="ChEBI" id="CHEBI:58210"/>
    </ligand>
</feature>
<feature type="binding site" evidence="9">
    <location>
        <begin position="418"/>
        <end position="421"/>
    </location>
    <ligand>
        <name>FAD</name>
        <dbReference type="ChEBI" id="CHEBI:57692"/>
    </ligand>
</feature>
<comment type="catalytic activity">
    <reaction evidence="9">
        <text>2 oxidized [2Fe-2S]-[protein] + NADPH = 2 reduced [2Fe-2S]-[protein] + NADP(+) + H(+)</text>
        <dbReference type="Rhea" id="RHEA:67716"/>
        <dbReference type="Rhea" id="RHEA-COMP:17327"/>
        <dbReference type="Rhea" id="RHEA-COMP:17328"/>
        <dbReference type="ChEBI" id="CHEBI:15378"/>
        <dbReference type="ChEBI" id="CHEBI:33737"/>
        <dbReference type="ChEBI" id="CHEBI:33738"/>
        <dbReference type="ChEBI" id="CHEBI:57783"/>
        <dbReference type="ChEBI" id="CHEBI:58349"/>
    </reaction>
</comment>
<keyword evidence="4 9" id="KW-0285">Flavoprotein</keyword>
<comment type="function">
    <text evidence="9">NADPH-dependent reductase which is a central component of the cytosolic iron-sulfur (Fe-S) protein assembly (CIA) machinery. Transfers electrons from NADPH via its FAD and FMN prosthetic groups to the [2Fe-2S] cluster of DRE2, another key component of the CIA machinery. In turn, this reduced cluster provides electrons for assembly of cytosolic iron-sulfur cluster proteins. Positively controls H(2)O(2)-induced cell death.</text>
</comment>
<dbReference type="InterPro" id="IPR017938">
    <property type="entry name" value="Riboflavin_synthase-like_b-brl"/>
</dbReference>
<dbReference type="Pfam" id="PF00258">
    <property type="entry name" value="Flavodoxin_1"/>
    <property type="match status" value="1"/>
</dbReference>
<evidence type="ECO:0000256" key="1">
    <source>
        <dbReference type="ARBA" id="ARBA00001917"/>
    </source>
</evidence>
<dbReference type="Gene3D" id="2.40.30.10">
    <property type="entry name" value="Translation factors"/>
    <property type="match status" value="1"/>
</dbReference>
<dbReference type="EC" id="1.18.1.-" evidence="9"/>
<evidence type="ECO:0000313" key="13">
    <source>
        <dbReference type="Proteomes" id="UP000765509"/>
    </source>
</evidence>
<feature type="domain" description="FAD-binding FR-type" evidence="11">
    <location>
        <begin position="209"/>
        <end position="445"/>
    </location>
</feature>
<dbReference type="InterPro" id="IPR001433">
    <property type="entry name" value="OxRdtase_FAD/NAD-bd"/>
</dbReference>
<dbReference type="EMBL" id="AVOT02012762">
    <property type="protein sequence ID" value="MBW0494827.1"/>
    <property type="molecule type" value="Genomic_DNA"/>
</dbReference>
<dbReference type="FunFam" id="3.40.50.80:FF:000032">
    <property type="entry name" value="NADPH-dependent diflavin oxidoreductase 1"/>
    <property type="match status" value="1"/>
</dbReference>
<dbReference type="FunFam" id="3.40.50.360:FF:000034">
    <property type="entry name" value="NADPH-dependent diflavin oxidoreductase 1"/>
    <property type="match status" value="1"/>
</dbReference>
<feature type="binding site" evidence="9">
    <location>
        <begin position="72"/>
        <end position="75"/>
    </location>
    <ligand>
        <name>FMN</name>
        <dbReference type="ChEBI" id="CHEBI:58210"/>
    </ligand>
</feature>
<feature type="binding site" evidence="9">
    <location>
        <begin position="514"/>
        <end position="515"/>
    </location>
    <ligand>
        <name>NADP(+)</name>
        <dbReference type="ChEBI" id="CHEBI:58349"/>
    </ligand>
</feature>
<dbReference type="FunFam" id="1.20.990.10:FF:000013">
    <property type="entry name" value="NADPH-dependent diflavin oxidoreductase 1"/>
    <property type="match status" value="1"/>
</dbReference>
<dbReference type="PRINTS" id="PR00371">
    <property type="entry name" value="FPNCR"/>
</dbReference>
<sequence>MSLPNLEHKRTTQGDNRHLLVLYGSQTGTAEDVAQQISRGARRLHFSTEVASMDSYQHQKIFEVDLVIFVCSTTGQGTEPQNMTRFWKALRRADLPNDFFYGIKFTVFGLGDSSYPKFNWVAKKLYRRLLQIGAECFYLRGEADDQNSNGVDSTLLPWLDGLWKALLAARPLPDGVLPIPLSTCLPPTFKLKLSSSAPNDRSHKALNLSDTKLAKVTKNQRLTAPQHWQDTRHFEFELSQQLDFKPGSVCEILPQNPEENVVQLLDLMKWASEADQIFELSRVESLEELPSGWTRYATLREIFRFRLDLSAQPTRSFFEWLSYFSTNPTEAERLREFCSPDGQDDLYEYVKRPRRTILEVLSEFKSAKIPLDYIHDLFPQIRPRQFSIASSSKAFTTQIHLLVAVVNYKTRLLYPRKGLCTNWLSNLELGTEIELRISSGCFNFPHNSNEHIICIGPGTGIAPFRSLIQERALEGSFNNLVIFGCRNEKLDFYYRDEWNRLEEKGVCRFHWAASRDQVAKRYVQHVVEDHANDVWNLIGKQNALIFISGSAGKMPEGVKSALKRVCMTEGAKTSEEADQFIAQLEVSGRLQEETWS</sequence>
<dbReference type="GO" id="GO:0016651">
    <property type="term" value="F:oxidoreductase activity, acting on NAD(P)H"/>
    <property type="evidence" value="ECO:0007669"/>
    <property type="project" value="UniProtKB-UniRule"/>
</dbReference>
<dbReference type="Pfam" id="PF00667">
    <property type="entry name" value="FAD_binding_1"/>
    <property type="match status" value="1"/>
</dbReference>
<dbReference type="GO" id="GO:0005829">
    <property type="term" value="C:cytosol"/>
    <property type="evidence" value="ECO:0007669"/>
    <property type="project" value="TreeGrafter"/>
</dbReference>
<feature type="binding site" evidence="9">
    <location>
        <begin position="384"/>
        <end position="387"/>
    </location>
    <ligand>
        <name>FAD</name>
        <dbReference type="ChEBI" id="CHEBI:57692"/>
    </ligand>
</feature>
<dbReference type="InterPro" id="IPR001709">
    <property type="entry name" value="Flavoprot_Pyr_Nucl_cyt_Rdtase"/>
</dbReference>
<dbReference type="InterPro" id="IPR001094">
    <property type="entry name" value="Flavdoxin-like"/>
</dbReference>
<keyword evidence="6 9" id="KW-0274">FAD</keyword>
<reference evidence="12" key="1">
    <citation type="submission" date="2021-03" db="EMBL/GenBank/DDBJ databases">
        <title>Draft genome sequence of rust myrtle Austropuccinia psidii MF-1, a brazilian biotype.</title>
        <authorList>
            <person name="Quecine M.C."/>
            <person name="Pachon D.M.R."/>
            <person name="Bonatelli M.L."/>
            <person name="Correr F.H."/>
            <person name="Franceschini L.M."/>
            <person name="Leite T.F."/>
            <person name="Margarido G.R.A."/>
            <person name="Almeida C.A."/>
            <person name="Ferrarezi J.A."/>
            <person name="Labate C.A."/>
        </authorList>
    </citation>
    <scope>NUCLEOTIDE SEQUENCE</scope>
    <source>
        <strain evidence="12">MF-1</strain>
    </source>
</reference>
<feature type="binding site" evidence="9">
    <location>
        <position position="595"/>
    </location>
    <ligand>
        <name>FAD</name>
        <dbReference type="ChEBI" id="CHEBI:57692"/>
    </ligand>
</feature>
<dbReference type="Gene3D" id="1.20.990.10">
    <property type="entry name" value="NADPH-cytochrome p450 Reductase, Chain A, domain 3"/>
    <property type="match status" value="1"/>
</dbReference>
<evidence type="ECO:0000259" key="10">
    <source>
        <dbReference type="PROSITE" id="PS50902"/>
    </source>
</evidence>
<comment type="caution">
    <text evidence="12">The sequence shown here is derived from an EMBL/GenBank/DDBJ whole genome shotgun (WGS) entry which is preliminary data.</text>
</comment>
<evidence type="ECO:0000256" key="7">
    <source>
        <dbReference type="ARBA" id="ARBA00022857"/>
    </source>
</evidence>
<comment type="similarity">
    <text evidence="9">In the N-terminal section; belongs to the flavodoxin family.</text>
</comment>
<accession>A0A9Q3D3G5</accession>
<evidence type="ECO:0000256" key="8">
    <source>
        <dbReference type="ARBA" id="ARBA00023002"/>
    </source>
</evidence>
<evidence type="ECO:0000313" key="12">
    <source>
        <dbReference type="EMBL" id="MBW0494827.1"/>
    </source>
</evidence>
<dbReference type="GO" id="GO:0005739">
    <property type="term" value="C:mitochondrion"/>
    <property type="evidence" value="ECO:0007669"/>
    <property type="project" value="UniProtKB-SubCell"/>
</dbReference>
<dbReference type="AlphaFoldDB" id="A0A9Q3D3G5"/>
<feature type="binding site" evidence="9">
    <location>
        <begin position="520"/>
        <end position="524"/>
    </location>
    <ligand>
        <name>NADP(+)</name>
        <dbReference type="ChEBI" id="CHEBI:58349"/>
    </ligand>
</feature>
<comment type="cofactor">
    <cofactor evidence="2 9">
        <name>FAD</name>
        <dbReference type="ChEBI" id="CHEBI:57692"/>
    </cofactor>
</comment>
<dbReference type="GO" id="GO:0010181">
    <property type="term" value="F:FMN binding"/>
    <property type="evidence" value="ECO:0007669"/>
    <property type="project" value="UniProtKB-UniRule"/>
</dbReference>
<name>A0A9Q3D3G5_9BASI</name>
<dbReference type="Gene3D" id="3.40.50.360">
    <property type="match status" value="1"/>
</dbReference>
<dbReference type="GO" id="GO:0050661">
    <property type="term" value="F:NADP binding"/>
    <property type="evidence" value="ECO:0007669"/>
    <property type="project" value="UniProtKB-UniRule"/>
</dbReference>
<evidence type="ECO:0000256" key="9">
    <source>
        <dbReference type="HAMAP-Rule" id="MF_03178"/>
    </source>
</evidence>
<dbReference type="PROSITE" id="PS51384">
    <property type="entry name" value="FAD_FR"/>
    <property type="match status" value="1"/>
</dbReference>
<dbReference type="Pfam" id="PF00175">
    <property type="entry name" value="NAD_binding_1"/>
    <property type="match status" value="1"/>
</dbReference>
<feature type="binding site" evidence="9">
    <location>
        <begin position="110"/>
        <end position="119"/>
    </location>
    <ligand>
        <name>FMN</name>
        <dbReference type="ChEBI" id="CHEBI:58210"/>
    </ligand>
</feature>
<dbReference type="InterPro" id="IPR003097">
    <property type="entry name" value="CysJ-like_FAD-binding"/>
</dbReference>
<dbReference type="Gene3D" id="3.40.50.80">
    <property type="entry name" value="Nucleotide-binding domain of ferredoxin-NADP reductase (FNR) module"/>
    <property type="match status" value="1"/>
</dbReference>
<comment type="cofactor">
    <cofactor evidence="1 9">
        <name>FMN</name>
        <dbReference type="ChEBI" id="CHEBI:58210"/>
    </cofactor>
</comment>
<dbReference type="InterPro" id="IPR028879">
    <property type="entry name" value="NDOR1"/>
</dbReference>
<dbReference type="SUPFAM" id="SSF63380">
    <property type="entry name" value="Riboflavin synthase domain-like"/>
    <property type="match status" value="1"/>
</dbReference>
<evidence type="ECO:0000256" key="4">
    <source>
        <dbReference type="ARBA" id="ARBA00022630"/>
    </source>
</evidence>
<comment type="caution">
    <text evidence="9">Lacks conserved residue(s) required for the propagation of feature annotation.</text>
</comment>
<evidence type="ECO:0000256" key="5">
    <source>
        <dbReference type="ARBA" id="ARBA00022643"/>
    </source>
</evidence>
<dbReference type="PANTHER" id="PTHR19384">
    <property type="entry name" value="NITRIC OXIDE SYNTHASE-RELATED"/>
    <property type="match status" value="1"/>
</dbReference>
<comment type="subcellular location">
    <subcellularLocation>
        <location evidence="9">Cytoplasm</location>
    </subcellularLocation>
    <subcellularLocation>
        <location evidence="9">Mitochondrion</location>
    </subcellularLocation>
    <text evidence="9">Relocalizes to mitochondria after H(2)O(2) exposure.</text>
</comment>
<keyword evidence="9" id="KW-0496">Mitochondrion</keyword>
<dbReference type="OrthoDB" id="1856718at2759"/>
<keyword evidence="5 9" id="KW-0288">FMN</keyword>
<dbReference type="Proteomes" id="UP000765509">
    <property type="component" value="Unassembled WGS sequence"/>
</dbReference>
<dbReference type="InterPro" id="IPR008254">
    <property type="entry name" value="Flavodoxin/NO_synth"/>
</dbReference>
<keyword evidence="8 9" id="KW-0560">Oxidoreductase</keyword>
<organism evidence="12 13">
    <name type="scientific">Austropuccinia psidii MF-1</name>
    <dbReference type="NCBI Taxonomy" id="1389203"/>
    <lineage>
        <taxon>Eukaryota</taxon>
        <taxon>Fungi</taxon>
        <taxon>Dikarya</taxon>
        <taxon>Basidiomycota</taxon>
        <taxon>Pucciniomycotina</taxon>
        <taxon>Pucciniomycetes</taxon>
        <taxon>Pucciniales</taxon>
        <taxon>Sphaerophragmiaceae</taxon>
        <taxon>Austropuccinia</taxon>
    </lineage>
</organism>
<dbReference type="GO" id="GO:0050660">
    <property type="term" value="F:flavin adenine dinucleotide binding"/>
    <property type="evidence" value="ECO:0007669"/>
    <property type="project" value="UniProtKB-UniRule"/>
</dbReference>
<proteinExistence type="inferred from homology"/>
<dbReference type="InterPro" id="IPR017927">
    <property type="entry name" value="FAD-bd_FR_type"/>
</dbReference>
<comment type="subunit">
    <text evidence="9">Interacts with DRE2; as part of the cytosolic iron-sulfur (Fe-S) protein assembly (CIA) machinery.</text>
</comment>
<keyword evidence="13" id="KW-1185">Reference proteome</keyword>
<evidence type="ECO:0000259" key="11">
    <source>
        <dbReference type="PROSITE" id="PS51384"/>
    </source>
</evidence>
<keyword evidence="3 9" id="KW-0963">Cytoplasm</keyword>
<evidence type="ECO:0000256" key="2">
    <source>
        <dbReference type="ARBA" id="ARBA00001974"/>
    </source>
</evidence>
<dbReference type="InterPro" id="IPR029039">
    <property type="entry name" value="Flavoprotein-like_sf"/>
</dbReference>
<keyword evidence="7 9" id="KW-0521">NADP</keyword>